<name>A0A210Q7C4_MIZYE</name>
<organism evidence="3 4">
    <name type="scientific">Mizuhopecten yessoensis</name>
    <name type="common">Japanese scallop</name>
    <name type="synonym">Patinopecten yessoensis</name>
    <dbReference type="NCBI Taxonomy" id="6573"/>
    <lineage>
        <taxon>Eukaryota</taxon>
        <taxon>Metazoa</taxon>
        <taxon>Spiralia</taxon>
        <taxon>Lophotrochozoa</taxon>
        <taxon>Mollusca</taxon>
        <taxon>Bivalvia</taxon>
        <taxon>Autobranchia</taxon>
        <taxon>Pteriomorphia</taxon>
        <taxon>Pectinida</taxon>
        <taxon>Pectinoidea</taxon>
        <taxon>Pectinidae</taxon>
        <taxon>Mizuhopecten</taxon>
    </lineage>
</organism>
<keyword evidence="1" id="KW-0175">Coiled coil</keyword>
<feature type="compositionally biased region" description="Low complexity" evidence="2">
    <location>
        <begin position="294"/>
        <end position="312"/>
    </location>
</feature>
<sequence length="474" mass="54491">MAKIHHMNPMATSKHWSDLRTDDDIQSAVSTFLEDESHNLSGKTLHESIVEVSRWLGTQIQKEREGWAYKIRMAMQEIENHRRETLKIHSVIQECTNQLRLIAECCNMDEDILVKISQEDTKRALPLYIECLAELINTLVEDRLQCLQLLKLSEADIDGQTVFSMLSLHLQRLEFSNSQTQKERDDHVMKLERENTQLMSELNRLKKQFNKMQEDHKKLQIIFQAVQQDDLQETSQSTAKDGRASPVSLAAVVKGDFNGIQITEEKLLKLQSSAKRLESSLQDALSQIDHFHNNTKTSSKSNPTSKQSSSKNHNYKLKPLMRARSPNRELPNIKPAPPTKLAYTQSSHSDRQPNSLQNTFLEKTNKSFSDRINRFQVSDLSGNSDSKSLDLNDPPVRIKWRRRAVSPLSLGAERTTTLKERSMPKMQAPQHTSKMFTFRSLVKSLDEMRVKKSTKMKGKAQLERTSDLLWKGNL</sequence>
<evidence type="ECO:0000313" key="3">
    <source>
        <dbReference type="EMBL" id="OWF44621.1"/>
    </source>
</evidence>
<evidence type="ECO:0000313" key="4">
    <source>
        <dbReference type="Proteomes" id="UP000242188"/>
    </source>
</evidence>
<keyword evidence="4" id="KW-1185">Reference proteome</keyword>
<evidence type="ECO:0000256" key="1">
    <source>
        <dbReference type="SAM" id="Coils"/>
    </source>
</evidence>
<accession>A0A210Q7C4</accession>
<protein>
    <submittedName>
        <fullName evidence="3">Uncharacterized protein</fullName>
    </submittedName>
</protein>
<proteinExistence type="predicted"/>
<reference evidence="3 4" key="1">
    <citation type="journal article" date="2017" name="Nat. Ecol. Evol.">
        <title>Scallop genome provides insights into evolution of bilaterian karyotype and development.</title>
        <authorList>
            <person name="Wang S."/>
            <person name="Zhang J."/>
            <person name="Jiao W."/>
            <person name="Li J."/>
            <person name="Xun X."/>
            <person name="Sun Y."/>
            <person name="Guo X."/>
            <person name="Huan P."/>
            <person name="Dong B."/>
            <person name="Zhang L."/>
            <person name="Hu X."/>
            <person name="Sun X."/>
            <person name="Wang J."/>
            <person name="Zhao C."/>
            <person name="Wang Y."/>
            <person name="Wang D."/>
            <person name="Huang X."/>
            <person name="Wang R."/>
            <person name="Lv J."/>
            <person name="Li Y."/>
            <person name="Zhang Z."/>
            <person name="Liu B."/>
            <person name="Lu W."/>
            <person name="Hui Y."/>
            <person name="Liang J."/>
            <person name="Zhou Z."/>
            <person name="Hou R."/>
            <person name="Li X."/>
            <person name="Liu Y."/>
            <person name="Li H."/>
            <person name="Ning X."/>
            <person name="Lin Y."/>
            <person name="Zhao L."/>
            <person name="Xing Q."/>
            <person name="Dou J."/>
            <person name="Li Y."/>
            <person name="Mao J."/>
            <person name="Guo H."/>
            <person name="Dou H."/>
            <person name="Li T."/>
            <person name="Mu C."/>
            <person name="Jiang W."/>
            <person name="Fu Q."/>
            <person name="Fu X."/>
            <person name="Miao Y."/>
            <person name="Liu J."/>
            <person name="Yu Q."/>
            <person name="Li R."/>
            <person name="Liao H."/>
            <person name="Li X."/>
            <person name="Kong Y."/>
            <person name="Jiang Z."/>
            <person name="Chourrout D."/>
            <person name="Li R."/>
            <person name="Bao Z."/>
        </authorList>
    </citation>
    <scope>NUCLEOTIDE SEQUENCE [LARGE SCALE GENOMIC DNA]</scope>
    <source>
        <strain evidence="3 4">PY_sf001</strain>
    </source>
</reference>
<dbReference type="AlphaFoldDB" id="A0A210Q7C4"/>
<evidence type="ECO:0000256" key="2">
    <source>
        <dbReference type="SAM" id="MobiDB-lite"/>
    </source>
</evidence>
<dbReference type="EMBL" id="NEDP02004717">
    <property type="protein sequence ID" value="OWF44621.1"/>
    <property type="molecule type" value="Genomic_DNA"/>
</dbReference>
<feature type="coiled-coil region" evidence="1">
    <location>
        <begin position="188"/>
        <end position="222"/>
    </location>
</feature>
<comment type="caution">
    <text evidence="3">The sequence shown here is derived from an EMBL/GenBank/DDBJ whole genome shotgun (WGS) entry which is preliminary data.</text>
</comment>
<feature type="compositionally biased region" description="Polar residues" evidence="2">
    <location>
        <begin position="342"/>
        <end position="355"/>
    </location>
</feature>
<dbReference type="Proteomes" id="UP000242188">
    <property type="component" value="Unassembled WGS sequence"/>
</dbReference>
<feature type="region of interest" description="Disordered" evidence="2">
    <location>
        <begin position="292"/>
        <end position="355"/>
    </location>
</feature>
<gene>
    <name evidence="3" type="ORF">KP79_PYT23844</name>
</gene>
<dbReference type="OrthoDB" id="5422613at2759"/>